<gene>
    <name evidence="1" type="ORF">Syun_023541</name>
</gene>
<keyword evidence="2" id="KW-1185">Reference proteome</keyword>
<evidence type="ECO:0000313" key="2">
    <source>
        <dbReference type="Proteomes" id="UP001420932"/>
    </source>
</evidence>
<organism evidence="1 2">
    <name type="scientific">Stephania yunnanensis</name>
    <dbReference type="NCBI Taxonomy" id="152371"/>
    <lineage>
        <taxon>Eukaryota</taxon>
        <taxon>Viridiplantae</taxon>
        <taxon>Streptophyta</taxon>
        <taxon>Embryophyta</taxon>
        <taxon>Tracheophyta</taxon>
        <taxon>Spermatophyta</taxon>
        <taxon>Magnoliopsida</taxon>
        <taxon>Ranunculales</taxon>
        <taxon>Menispermaceae</taxon>
        <taxon>Menispermoideae</taxon>
        <taxon>Cissampelideae</taxon>
        <taxon>Stephania</taxon>
    </lineage>
</organism>
<dbReference type="Proteomes" id="UP001420932">
    <property type="component" value="Unassembled WGS sequence"/>
</dbReference>
<evidence type="ECO:0000313" key="1">
    <source>
        <dbReference type="EMBL" id="KAK9107530.1"/>
    </source>
</evidence>
<comment type="caution">
    <text evidence="1">The sequence shown here is derived from an EMBL/GenBank/DDBJ whole genome shotgun (WGS) entry which is preliminary data.</text>
</comment>
<dbReference type="AlphaFoldDB" id="A0AAP0F952"/>
<dbReference type="EMBL" id="JBBNAF010000010">
    <property type="protein sequence ID" value="KAK9107530.1"/>
    <property type="molecule type" value="Genomic_DNA"/>
</dbReference>
<proteinExistence type="predicted"/>
<protein>
    <submittedName>
        <fullName evidence="1">Uncharacterized protein</fullName>
    </submittedName>
</protein>
<sequence>MTLFTRDDVELESVRVTETEHVKWCHSNRESLRRSMGIYKNIINRAFVVGSALEIDQPSERYIATEVSFKILEKPSPIYLQVLSRLPKSTRMERGVAKNGTSEAKSGGA</sequence>
<reference evidence="1 2" key="1">
    <citation type="submission" date="2024-01" db="EMBL/GenBank/DDBJ databases">
        <title>Genome assemblies of Stephania.</title>
        <authorList>
            <person name="Yang L."/>
        </authorList>
    </citation>
    <scope>NUCLEOTIDE SEQUENCE [LARGE SCALE GENOMIC DNA]</scope>
    <source>
        <strain evidence="1">YNDBR</strain>
        <tissue evidence="1">Leaf</tissue>
    </source>
</reference>
<name>A0AAP0F952_9MAGN</name>
<accession>A0AAP0F952</accession>